<dbReference type="EMBL" id="BKAL01000013">
    <property type="protein sequence ID" value="GEP70446.1"/>
    <property type="molecule type" value="Genomic_DNA"/>
</dbReference>
<proteinExistence type="predicted"/>
<dbReference type="InterPro" id="IPR001509">
    <property type="entry name" value="Epimerase_deHydtase"/>
</dbReference>
<name>A0A512PGW2_9CELL</name>
<feature type="domain" description="NAD-dependent epimerase/dehydratase" evidence="1">
    <location>
        <begin position="3"/>
        <end position="208"/>
    </location>
</feature>
<sequence length="311" mass="32880">MKVVVAGGSGALGRALCRSLTDEGHEVVVLTRRPREGSFRQVLWDGATPGPWARELDGSAVVNLAGELVDRRPTPANVALLTRSRVEPTRALAAAAVGRSVGVWVQASTLALHGDAGEALVTETTPPGDGPPQMVGVARAWEAAAADAPADRLVVLRTSIVLDRGTPALDRLAGLTRWGLGGRVGSGRQWFSWIHVADWLRIVHLSLGVPTSADGPVRTLPADGLRGVVVATAPHPVRNDELMRTLRATLHRPPAPPTPTWLVRAGSVVLRTDPALGLTGRRAVPARLTDAGFDFRYPDLAGALADLLRRP</sequence>
<gene>
    <name evidence="3" type="ORF">CSO01_31610</name>
</gene>
<organism evidence="3 4">
    <name type="scientific">Cellulomonas soli</name>
    <dbReference type="NCBI Taxonomy" id="931535"/>
    <lineage>
        <taxon>Bacteria</taxon>
        <taxon>Bacillati</taxon>
        <taxon>Actinomycetota</taxon>
        <taxon>Actinomycetes</taxon>
        <taxon>Micrococcales</taxon>
        <taxon>Cellulomonadaceae</taxon>
        <taxon>Cellulomonas</taxon>
    </lineage>
</organism>
<dbReference type="Proteomes" id="UP000321798">
    <property type="component" value="Unassembled WGS sequence"/>
</dbReference>
<evidence type="ECO:0000259" key="1">
    <source>
        <dbReference type="Pfam" id="PF01370"/>
    </source>
</evidence>
<comment type="caution">
    <text evidence="3">The sequence shown here is derived from an EMBL/GenBank/DDBJ whole genome shotgun (WGS) entry which is preliminary data.</text>
</comment>
<evidence type="ECO:0000313" key="3">
    <source>
        <dbReference type="EMBL" id="GEP70446.1"/>
    </source>
</evidence>
<dbReference type="AlphaFoldDB" id="A0A512PGW2"/>
<dbReference type="RefSeq" id="WP_146954222.1">
    <property type="nucleotide sequence ID" value="NZ_BAABBJ010000001.1"/>
</dbReference>
<accession>A0A512PGW2</accession>
<evidence type="ECO:0000313" key="4">
    <source>
        <dbReference type="Proteomes" id="UP000321798"/>
    </source>
</evidence>
<dbReference type="PANTHER" id="PTHR11092">
    <property type="entry name" value="SUGAR NUCLEOTIDE EPIMERASE RELATED"/>
    <property type="match status" value="1"/>
</dbReference>
<evidence type="ECO:0000259" key="2">
    <source>
        <dbReference type="Pfam" id="PF08338"/>
    </source>
</evidence>
<dbReference type="SUPFAM" id="SSF51735">
    <property type="entry name" value="NAD(P)-binding Rossmann-fold domains"/>
    <property type="match status" value="1"/>
</dbReference>
<dbReference type="InterPro" id="IPR013549">
    <property type="entry name" value="DUF1731"/>
</dbReference>
<reference evidence="3 4" key="1">
    <citation type="submission" date="2019-07" db="EMBL/GenBank/DDBJ databases">
        <title>Whole genome shotgun sequence of Cellulomonas soli NBRC 109434.</title>
        <authorList>
            <person name="Hosoyama A."/>
            <person name="Uohara A."/>
            <person name="Ohji S."/>
            <person name="Ichikawa N."/>
        </authorList>
    </citation>
    <scope>NUCLEOTIDE SEQUENCE [LARGE SCALE GENOMIC DNA]</scope>
    <source>
        <strain evidence="3 4">NBRC 109434</strain>
    </source>
</reference>
<dbReference type="Pfam" id="PF01370">
    <property type="entry name" value="Epimerase"/>
    <property type="match status" value="1"/>
</dbReference>
<dbReference type="Gene3D" id="3.40.50.720">
    <property type="entry name" value="NAD(P)-binding Rossmann-like Domain"/>
    <property type="match status" value="1"/>
</dbReference>
<dbReference type="PANTHER" id="PTHR11092:SF0">
    <property type="entry name" value="EPIMERASE FAMILY PROTEIN SDR39U1"/>
    <property type="match status" value="1"/>
</dbReference>
<protein>
    <submittedName>
        <fullName evidence="3">NAD-dependent epimerase</fullName>
    </submittedName>
</protein>
<dbReference type="Pfam" id="PF08338">
    <property type="entry name" value="DUF1731"/>
    <property type="match status" value="1"/>
</dbReference>
<dbReference type="OrthoDB" id="9801773at2"/>
<keyword evidence="4" id="KW-1185">Reference proteome</keyword>
<dbReference type="InterPro" id="IPR036291">
    <property type="entry name" value="NAD(P)-bd_dom_sf"/>
</dbReference>
<feature type="domain" description="DUF1731" evidence="2">
    <location>
        <begin position="259"/>
        <end position="307"/>
    </location>
</feature>